<dbReference type="InterPro" id="IPR000266">
    <property type="entry name" value="Ribosomal_uS17"/>
</dbReference>
<dbReference type="GO" id="GO:0022627">
    <property type="term" value="C:cytosolic small ribosomal subunit"/>
    <property type="evidence" value="ECO:0007669"/>
    <property type="project" value="TreeGrafter"/>
</dbReference>
<dbReference type="GO" id="GO:0006412">
    <property type="term" value="P:translation"/>
    <property type="evidence" value="ECO:0007669"/>
    <property type="project" value="InterPro"/>
</dbReference>
<reference evidence="4" key="1">
    <citation type="submission" date="2020-04" db="EMBL/GenBank/DDBJ databases">
        <authorList>
            <person name="Zhang T."/>
        </authorList>
    </citation>
    <scope>NUCLEOTIDE SEQUENCE</scope>
    <source>
        <strain evidence="4">HKST-UBA12</strain>
    </source>
</reference>
<dbReference type="PANTHER" id="PTHR10744">
    <property type="entry name" value="40S RIBOSOMAL PROTEIN S11 FAMILY MEMBER"/>
    <property type="match status" value="1"/>
</dbReference>
<dbReference type="AlphaFoldDB" id="A0A955I794"/>
<comment type="caution">
    <text evidence="4">The sequence shown here is derived from an EMBL/GenBank/DDBJ whole genome shotgun (WGS) entry which is preliminary data.</text>
</comment>
<dbReference type="SUPFAM" id="SSF50249">
    <property type="entry name" value="Nucleic acid-binding proteins"/>
    <property type="match status" value="1"/>
</dbReference>
<dbReference type="Gene3D" id="2.40.50.140">
    <property type="entry name" value="Nucleic acid-binding proteins"/>
    <property type="match status" value="1"/>
</dbReference>
<evidence type="ECO:0000313" key="5">
    <source>
        <dbReference type="Proteomes" id="UP000760819"/>
    </source>
</evidence>
<protein>
    <submittedName>
        <fullName evidence="4">30S ribosomal protein S17</fullName>
    </submittedName>
</protein>
<evidence type="ECO:0000256" key="1">
    <source>
        <dbReference type="ARBA" id="ARBA00010254"/>
    </source>
</evidence>
<keyword evidence="3" id="KW-0687">Ribonucleoprotein</keyword>
<name>A0A955I794_9BACT</name>
<evidence type="ECO:0000256" key="3">
    <source>
        <dbReference type="ARBA" id="ARBA00023274"/>
    </source>
</evidence>
<dbReference type="InterPro" id="IPR012340">
    <property type="entry name" value="NA-bd_OB-fold"/>
</dbReference>
<comment type="similarity">
    <text evidence="1">Belongs to the universal ribosomal protein uS17 family.</text>
</comment>
<dbReference type="CDD" id="cd00364">
    <property type="entry name" value="Ribosomal_uS17"/>
    <property type="match status" value="1"/>
</dbReference>
<keyword evidence="2 4" id="KW-0689">Ribosomal protein</keyword>
<proteinExistence type="inferred from homology"/>
<reference evidence="4" key="2">
    <citation type="journal article" date="2021" name="Microbiome">
        <title>Successional dynamics and alternative stable states in a saline activated sludge microbial community over 9 years.</title>
        <authorList>
            <person name="Wang Y."/>
            <person name="Ye J."/>
            <person name="Ju F."/>
            <person name="Liu L."/>
            <person name="Boyd J.A."/>
            <person name="Deng Y."/>
            <person name="Parks D.H."/>
            <person name="Jiang X."/>
            <person name="Yin X."/>
            <person name="Woodcroft B.J."/>
            <person name="Tyson G.W."/>
            <person name="Hugenholtz P."/>
            <person name="Polz M.F."/>
            <person name="Zhang T."/>
        </authorList>
    </citation>
    <scope>NUCLEOTIDE SEQUENCE</scope>
    <source>
        <strain evidence="4">HKST-UBA12</strain>
    </source>
</reference>
<dbReference type="Pfam" id="PF00366">
    <property type="entry name" value="Ribosomal_S17"/>
    <property type="match status" value="1"/>
</dbReference>
<organism evidence="4 5">
    <name type="scientific">Candidatus Dojkabacteria bacterium</name>
    <dbReference type="NCBI Taxonomy" id="2099670"/>
    <lineage>
        <taxon>Bacteria</taxon>
        <taxon>Candidatus Dojkabacteria</taxon>
    </lineage>
</organism>
<sequence length="91" mass="10336">MTKQKKKVRTLTGKVVKISSANTIKVRVERKQPHPLYHKIVASHKNFLVDCSAEQLEQVQVGQVVEIGETTPISKRKSWKLVQIMDAKDAK</sequence>
<dbReference type="PANTHER" id="PTHR10744:SF1">
    <property type="entry name" value="SMALL RIBOSOMAL SUBUNIT PROTEIN US17M"/>
    <property type="match status" value="1"/>
</dbReference>
<evidence type="ECO:0000313" key="4">
    <source>
        <dbReference type="EMBL" id="MCA9379199.1"/>
    </source>
</evidence>
<gene>
    <name evidence="4" type="primary">rpsQ</name>
    <name evidence="4" type="ORF">KC640_02115</name>
</gene>
<evidence type="ECO:0000256" key="2">
    <source>
        <dbReference type="ARBA" id="ARBA00022980"/>
    </source>
</evidence>
<dbReference type="EMBL" id="JAGQLI010000109">
    <property type="protein sequence ID" value="MCA9379199.1"/>
    <property type="molecule type" value="Genomic_DNA"/>
</dbReference>
<accession>A0A955I794</accession>
<dbReference type="GO" id="GO:0003735">
    <property type="term" value="F:structural constituent of ribosome"/>
    <property type="evidence" value="ECO:0007669"/>
    <property type="project" value="InterPro"/>
</dbReference>
<dbReference type="Proteomes" id="UP000760819">
    <property type="component" value="Unassembled WGS sequence"/>
</dbReference>